<evidence type="ECO:0000313" key="14">
    <source>
        <dbReference type="EMBL" id="CAB4755943.1"/>
    </source>
</evidence>
<comment type="subcellular location">
    <subcellularLocation>
        <location evidence="1">Cytoplasm</location>
    </subcellularLocation>
</comment>
<evidence type="ECO:0000256" key="10">
    <source>
        <dbReference type="ARBA" id="ARBA00047944"/>
    </source>
</evidence>
<evidence type="ECO:0000256" key="2">
    <source>
        <dbReference type="ARBA" id="ARBA00005528"/>
    </source>
</evidence>
<accession>A0A6J7DRC0</accession>
<evidence type="ECO:0000256" key="1">
    <source>
        <dbReference type="ARBA" id="ARBA00004496"/>
    </source>
</evidence>
<dbReference type="PIRSF" id="PIRSF015601">
    <property type="entry name" value="MTase_slr0722"/>
    <property type="match status" value="1"/>
</dbReference>
<dbReference type="Pfam" id="PF04452">
    <property type="entry name" value="Methyltrans_RNA"/>
    <property type="match status" value="1"/>
</dbReference>
<dbReference type="InterPro" id="IPR029028">
    <property type="entry name" value="Alpha/beta_knot_MTases"/>
</dbReference>
<sequence>MLTLFLVPQIPINIGDVFILDGDEGHHAARVLRITVREEVLVTDGQGSWVRAETLSVEKKSLTLRVLESGREDKPRISITLVQGLPKSDRAKEAIELCTGAGVDIFLPWQASRSISKGNESTVEKFQSTANEASKQSRRFWTPIIGKTTSTADVVALIAQADVALVFHESASMKLSDIPLPSSQISQVLLIVGPEGGLTDEEVQQFTQAGASLCLLGRPILRSAHAGIAAISAVSSLLKIW</sequence>
<keyword evidence="4" id="KW-0963">Cytoplasm</keyword>
<dbReference type="EMBL" id="CAEZZC010000016">
    <property type="protein sequence ID" value="CAB4755943.1"/>
    <property type="molecule type" value="Genomic_DNA"/>
</dbReference>
<dbReference type="EMBL" id="CAFBLE010000011">
    <property type="protein sequence ID" value="CAB4873492.1"/>
    <property type="molecule type" value="Genomic_DNA"/>
</dbReference>
<dbReference type="Gene3D" id="2.40.240.20">
    <property type="entry name" value="Hypothetical PUA domain-like, domain 1"/>
    <property type="match status" value="1"/>
</dbReference>
<evidence type="ECO:0000259" key="12">
    <source>
        <dbReference type="Pfam" id="PF20260"/>
    </source>
</evidence>
<dbReference type="InterPro" id="IPR029026">
    <property type="entry name" value="tRNA_m1G_MTases_N"/>
</dbReference>
<keyword evidence="6" id="KW-0489">Methyltransferase</keyword>
<evidence type="ECO:0000256" key="9">
    <source>
        <dbReference type="ARBA" id="ARBA00025699"/>
    </source>
</evidence>
<evidence type="ECO:0000256" key="7">
    <source>
        <dbReference type="ARBA" id="ARBA00022679"/>
    </source>
</evidence>
<evidence type="ECO:0000256" key="6">
    <source>
        <dbReference type="ARBA" id="ARBA00022603"/>
    </source>
</evidence>
<dbReference type="AlphaFoldDB" id="A0A6J7DRC0"/>
<protein>
    <recommendedName>
        <fullName evidence="3">16S rRNA (uracil(1498)-N(3))-methyltransferase</fullName>
        <ecNumber evidence="3">2.1.1.193</ecNumber>
    </recommendedName>
</protein>
<keyword evidence="5" id="KW-0698">rRNA processing</keyword>
<dbReference type="InterPro" id="IPR015947">
    <property type="entry name" value="PUA-like_sf"/>
</dbReference>
<evidence type="ECO:0000313" key="13">
    <source>
        <dbReference type="EMBL" id="CAB4660857.1"/>
    </source>
</evidence>
<dbReference type="EMBL" id="CAEZWT010000009">
    <property type="protein sequence ID" value="CAB4660857.1"/>
    <property type="molecule type" value="Genomic_DNA"/>
</dbReference>
<dbReference type="PANTHER" id="PTHR30027:SF3">
    <property type="entry name" value="16S RRNA (URACIL(1498)-N(3))-METHYLTRANSFERASE"/>
    <property type="match status" value="1"/>
</dbReference>
<dbReference type="NCBIfam" id="NF008693">
    <property type="entry name" value="PRK11713.2-3"/>
    <property type="match status" value="1"/>
</dbReference>
<dbReference type="EC" id="2.1.1.193" evidence="3"/>
<evidence type="ECO:0000256" key="8">
    <source>
        <dbReference type="ARBA" id="ARBA00022691"/>
    </source>
</evidence>
<keyword evidence="8" id="KW-0949">S-adenosyl-L-methionine</keyword>
<comment type="similarity">
    <text evidence="2">Belongs to the RNA methyltransferase RsmE family.</text>
</comment>
<proteinExistence type="inferred from homology"/>
<dbReference type="InterPro" id="IPR046886">
    <property type="entry name" value="RsmE_MTase_dom"/>
</dbReference>
<dbReference type="EMBL" id="CAFBQL010000001">
    <property type="protein sequence ID" value="CAB5050813.1"/>
    <property type="molecule type" value="Genomic_DNA"/>
</dbReference>
<dbReference type="Gene3D" id="3.40.1280.10">
    <property type="match status" value="1"/>
</dbReference>
<name>A0A6J7DRC0_9ZZZZ</name>
<dbReference type="CDD" id="cd18084">
    <property type="entry name" value="RsmE-like"/>
    <property type="match status" value="1"/>
</dbReference>
<evidence type="ECO:0000256" key="4">
    <source>
        <dbReference type="ARBA" id="ARBA00022490"/>
    </source>
</evidence>
<dbReference type="PANTHER" id="PTHR30027">
    <property type="entry name" value="RIBOSOMAL RNA SMALL SUBUNIT METHYLTRANSFERASE E"/>
    <property type="match status" value="1"/>
</dbReference>
<comment type="function">
    <text evidence="9">Specifically methylates the N3 position of the uracil ring of uridine 1498 (m3U1498) in 16S rRNA. Acts on the fully assembled 30S ribosomal subunit.</text>
</comment>
<dbReference type="GO" id="GO:0070042">
    <property type="term" value="F:rRNA (uridine-N3-)-methyltransferase activity"/>
    <property type="evidence" value="ECO:0007669"/>
    <property type="project" value="TreeGrafter"/>
</dbReference>
<organism evidence="15">
    <name type="scientific">freshwater metagenome</name>
    <dbReference type="NCBI Taxonomy" id="449393"/>
    <lineage>
        <taxon>unclassified sequences</taxon>
        <taxon>metagenomes</taxon>
        <taxon>ecological metagenomes</taxon>
    </lineage>
</organism>
<evidence type="ECO:0000313" key="16">
    <source>
        <dbReference type="EMBL" id="CAB4914564.1"/>
    </source>
</evidence>
<dbReference type="EMBL" id="CAFBMV010000002">
    <property type="protein sequence ID" value="CAB4914564.1"/>
    <property type="molecule type" value="Genomic_DNA"/>
</dbReference>
<evidence type="ECO:0000256" key="3">
    <source>
        <dbReference type="ARBA" id="ARBA00012328"/>
    </source>
</evidence>
<dbReference type="Pfam" id="PF20260">
    <property type="entry name" value="PUA_4"/>
    <property type="match status" value="1"/>
</dbReference>
<keyword evidence="7" id="KW-0808">Transferase</keyword>
<reference evidence="15" key="1">
    <citation type="submission" date="2020-05" db="EMBL/GenBank/DDBJ databases">
        <authorList>
            <person name="Chiriac C."/>
            <person name="Salcher M."/>
            <person name="Ghai R."/>
            <person name="Kavagutti S V."/>
        </authorList>
    </citation>
    <scope>NUCLEOTIDE SEQUENCE</scope>
</reference>
<evidence type="ECO:0000313" key="17">
    <source>
        <dbReference type="EMBL" id="CAB5050813.1"/>
    </source>
</evidence>
<evidence type="ECO:0000259" key="11">
    <source>
        <dbReference type="Pfam" id="PF04452"/>
    </source>
</evidence>
<gene>
    <name evidence="13" type="ORF">UFOPK2289_00499</name>
    <name evidence="14" type="ORF">UFOPK2822_01130</name>
    <name evidence="15" type="ORF">UFOPK3346_01172</name>
    <name evidence="16" type="ORF">UFOPK3670_00268</name>
    <name evidence="17" type="ORF">UFOPK4308_00028</name>
</gene>
<dbReference type="GO" id="GO:0005737">
    <property type="term" value="C:cytoplasm"/>
    <property type="evidence" value="ECO:0007669"/>
    <property type="project" value="UniProtKB-SubCell"/>
</dbReference>
<dbReference type="NCBIfam" id="TIGR00046">
    <property type="entry name" value="RsmE family RNA methyltransferase"/>
    <property type="match status" value="1"/>
</dbReference>
<comment type="catalytic activity">
    <reaction evidence="10">
        <text>uridine(1498) in 16S rRNA + S-adenosyl-L-methionine = N(3)-methyluridine(1498) in 16S rRNA + S-adenosyl-L-homocysteine + H(+)</text>
        <dbReference type="Rhea" id="RHEA:42920"/>
        <dbReference type="Rhea" id="RHEA-COMP:10283"/>
        <dbReference type="Rhea" id="RHEA-COMP:10284"/>
        <dbReference type="ChEBI" id="CHEBI:15378"/>
        <dbReference type="ChEBI" id="CHEBI:57856"/>
        <dbReference type="ChEBI" id="CHEBI:59789"/>
        <dbReference type="ChEBI" id="CHEBI:65315"/>
        <dbReference type="ChEBI" id="CHEBI:74502"/>
        <dbReference type="EC" id="2.1.1.193"/>
    </reaction>
</comment>
<evidence type="ECO:0000256" key="5">
    <source>
        <dbReference type="ARBA" id="ARBA00022552"/>
    </source>
</evidence>
<dbReference type="SUPFAM" id="SSF75217">
    <property type="entry name" value="alpha/beta knot"/>
    <property type="match status" value="1"/>
</dbReference>
<dbReference type="SUPFAM" id="SSF88697">
    <property type="entry name" value="PUA domain-like"/>
    <property type="match status" value="1"/>
</dbReference>
<evidence type="ECO:0000313" key="15">
    <source>
        <dbReference type="EMBL" id="CAB4873492.1"/>
    </source>
</evidence>
<feature type="domain" description="Ribosomal RNA small subunit methyltransferase E methyltransferase" evidence="11">
    <location>
        <begin position="76"/>
        <end position="234"/>
    </location>
</feature>
<dbReference type="InterPro" id="IPR006700">
    <property type="entry name" value="RsmE"/>
</dbReference>
<feature type="domain" description="Ribosomal RNA small subunit methyltransferase E PUA-like" evidence="12">
    <location>
        <begin position="20"/>
        <end position="67"/>
    </location>
</feature>
<dbReference type="InterPro" id="IPR046887">
    <property type="entry name" value="RsmE_PUA-like"/>
</dbReference>
<dbReference type="GO" id="GO:0070475">
    <property type="term" value="P:rRNA base methylation"/>
    <property type="evidence" value="ECO:0007669"/>
    <property type="project" value="TreeGrafter"/>
</dbReference>